<protein>
    <submittedName>
        <fullName evidence="1">Uncharacterized protein</fullName>
    </submittedName>
</protein>
<accession>A0A0K2UGD2</accession>
<proteinExistence type="predicted"/>
<reference evidence="1" key="1">
    <citation type="submission" date="2014-05" db="EMBL/GenBank/DDBJ databases">
        <authorList>
            <person name="Chronopoulou M."/>
        </authorList>
    </citation>
    <scope>NUCLEOTIDE SEQUENCE</scope>
    <source>
        <tissue evidence="1">Whole organism</tissue>
    </source>
</reference>
<name>A0A0K2UGD2_LEPSM</name>
<evidence type="ECO:0000313" key="1">
    <source>
        <dbReference type="EMBL" id="CDW36771.1"/>
    </source>
</evidence>
<dbReference type="EMBL" id="HACA01019410">
    <property type="protein sequence ID" value="CDW36771.1"/>
    <property type="molecule type" value="Transcribed_RNA"/>
</dbReference>
<sequence length="32" mass="3882">MQTFIGLFGLRIFFPTTFTDFKMKRIVKLKQK</sequence>
<dbReference type="AlphaFoldDB" id="A0A0K2UGD2"/>
<organism evidence="1">
    <name type="scientific">Lepeophtheirus salmonis</name>
    <name type="common">Salmon louse</name>
    <name type="synonym">Caligus salmonis</name>
    <dbReference type="NCBI Taxonomy" id="72036"/>
    <lineage>
        <taxon>Eukaryota</taxon>
        <taxon>Metazoa</taxon>
        <taxon>Ecdysozoa</taxon>
        <taxon>Arthropoda</taxon>
        <taxon>Crustacea</taxon>
        <taxon>Multicrustacea</taxon>
        <taxon>Hexanauplia</taxon>
        <taxon>Copepoda</taxon>
        <taxon>Siphonostomatoida</taxon>
        <taxon>Caligidae</taxon>
        <taxon>Lepeophtheirus</taxon>
    </lineage>
</organism>